<protein>
    <recommendedName>
        <fullName evidence="3">Chitin-binding type-2 domain-containing protein</fullName>
    </recommendedName>
</protein>
<evidence type="ECO:0000259" key="3">
    <source>
        <dbReference type="PROSITE" id="PS50940"/>
    </source>
</evidence>
<organism evidence="4 5">
    <name type="scientific">Polypedilum vanderplanki</name>
    <name type="common">Sleeping chironomid midge</name>
    <dbReference type="NCBI Taxonomy" id="319348"/>
    <lineage>
        <taxon>Eukaryota</taxon>
        <taxon>Metazoa</taxon>
        <taxon>Ecdysozoa</taxon>
        <taxon>Arthropoda</taxon>
        <taxon>Hexapoda</taxon>
        <taxon>Insecta</taxon>
        <taxon>Pterygota</taxon>
        <taxon>Neoptera</taxon>
        <taxon>Endopterygota</taxon>
        <taxon>Diptera</taxon>
        <taxon>Nematocera</taxon>
        <taxon>Chironomoidea</taxon>
        <taxon>Chironomidae</taxon>
        <taxon>Chironominae</taxon>
        <taxon>Polypedilum</taxon>
        <taxon>Polypedilum</taxon>
    </lineage>
</organism>
<keyword evidence="5" id="KW-1185">Reference proteome</keyword>
<dbReference type="GO" id="GO:0005576">
    <property type="term" value="C:extracellular region"/>
    <property type="evidence" value="ECO:0007669"/>
    <property type="project" value="InterPro"/>
</dbReference>
<name>A0A9J6BN75_POLVA</name>
<feature type="compositionally biased region" description="Low complexity" evidence="1">
    <location>
        <begin position="294"/>
        <end position="316"/>
    </location>
</feature>
<keyword evidence="2" id="KW-0812">Transmembrane</keyword>
<keyword evidence="2" id="KW-0472">Membrane</keyword>
<feature type="transmembrane region" description="Helical" evidence="2">
    <location>
        <begin position="343"/>
        <end position="369"/>
    </location>
</feature>
<evidence type="ECO:0000256" key="2">
    <source>
        <dbReference type="SAM" id="Phobius"/>
    </source>
</evidence>
<dbReference type="GO" id="GO:0008061">
    <property type="term" value="F:chitin binding"/>
    <property type="evidence" value="ECO:0007669"/>
    <property type="project" value="InterPro"/>
</dbReference>
<keyword evidence="2" id="KW-1133">Transmembrane helix</keyword>
<dbReference type="Pfam" id="PF01607">
    <property type="entry name" value="CBM_14"/>
    <property type="match status" value="1"/>
</dbReference>
<dbReference type="AlphaFoldDB" id="A0A9J6BN75"/>
<dbReference type="PROSITE" id="PS50940">
    <property type="entry name" value="CHIT_BIND_II"/>
    <property type="match status" value="1"/>
</dbReference>
<evidence type="ECO:0000313" key="4">
    <source>
        <dbReference type="EMBL" id="KAG5670883.1"/>
    </source>
</evidence>
<evidence type="ECO:0000313" key="5">
    <source>
        <dbReference type="Proteomes" id="UP001107558"/>
    </source>
</evidence>
<dbReference type="EMBL" id="JADBJN010000003">
    <property type="protein sequence ID" value="KAG5670883.1"/>
    <property type="molecule type" value="Genomic_DNA"/>
</dbReference>
<reference evidence="4" key="1">
    <citation type="submission" date="2021-03" db="EMBL/GenBank/DDBJ databases">
        <title>Chromosome level genome of the anhydrobiotic midge Polypedilum vanderplanki.</title>
        <authorList>
            <person name="Yoshida Y."/>
            <person name="Kikawada T."/>
            <person name="Gusev O."/>
        </authorList>
    </citation>
    <scope>NUCLEOTIDE SEQUENCE</scope>
    <source>
        <strain evidence="4">NIAS01</strain>
        <tissue evidence="4">Whole body or cell culture</tissue>
    </source>
</reference>
<accession>A0A9J6BN75</accession>
<dbReference type="SUPFAM" id="SSF57625">
    <property type="entry name" value="Invertebrate chitin-binding proteins"/>
    <property type="match status" value="1"/>
</dbReference>
<dbReference type="SMART" id="SM00494">
    <property type="entry name" value="ChtBD2"/>
    <property type="match status" value="1"/>
</dbReference>
<sequence>MKSAITKILIASIFFNFYCKTETNFVKIRILKQRKIPKIENSTETFNVESSSKNSLHFNEFTSKIFVKSNSSSINSSDIVVIKNYSSNFENIEEKVQEKENLTIIYAENFNDFKSEDLEVKATNKIESNGDKTNLTTEENSTSNIKNKQIISSTSTESTEILTRRGLIISGTCLSEGFSSHQNDCHKFHICLKTNSNKLEIYTYECNYGTAWNQKLFICELEENIRECSVTKLELITKRQEMTSEIEAVTTEEIKNVDNSEEVTRNSESFYDNFEEVSKDSEKLLNNLEKSSENSEGNFENVSENSEVSQEISNNSEKSDENSKQNFEKIQKTSSSFHLSNKILTIIIFILTLLIIFLTISIYACILLCQERKNEIQLIKLRMPLEIDKY</sequence>
<dbReference type="InterPro" id="IPR002557">
    <property type="entry name" value="Chitin-bd_dom"/>
</dbReference>
<feature type="compositionally biased region" description="Basic and acidic residues" evidence="1">
    <location>
        <begin position="317"/>
        <end position="327"/>
    </location>
</feature>
<proteinExistence type="predicted"/>
<comment type="caution">
    <text evidence="4">The sequence shown here is derived from an EMBL/GenBank/DDBJ whole genome shotgun (WGS) entry which is preliminary data.</text>
</comment>
<evidence type="ECO:0000256" key="1">
    <source>
        <dbReference type="SAM" id="MobiDB-lite"/>
    </source>
</evidence>
<dbReference type="Gene3D" id="2.170.140.10">
    <property type="entry name" value="Chitin binding domain"/>
    <property type="match status" value="1"/>
</dbReference>
<dbReference type="Proteomes" id="UP001107558">
    <property type="component" value="Chromosome 3"/>
</dbReference>
<feature type="domain" description="Chitin-binding type-2" evidence="3">
    <location>
        <begin position="170"/>
        <end position="230"/>
    </location>
</feature>
<dbReference type="InterPro" id="IPR036508">
    <property type="entry name" value="Chitin-bd_dom_sf"/>
</dbReference>
<gene>
    <name evidence="4" type="ORF">PVAND_001115</name>
</gene>
<feature type="region of interest" description="Disordered" evidence="1">
    <location>
        <begin position="290"/>
        <end position="327"/>
    </location>
</feature>